<accession>A0ACC7MEL3</accession>
<reference evidence="1" key="1">
    <citation type="submission" date="2024-11" db="EMBL/GenBank/DDBJ databases">
        <title>Description of Massilia orientalis sp. nov., isolated from rhizosphere soil of Ageratina adenophora.</title>
        <authorList>
            <person name="Wang Y."/>
        </authorList>
    </citation>
    <scope>NUCLEOTIDE SEQUENCE</scope>
    <source>
        <strain evidence="1">YIM B02787</strain>
    </source>
</reference>
<keyword evidence="2" id="KW-1185">Reference proteome</keyword>
<sequence>MKKTHRPALVLLSVLASLPAASFAHNPIIQTMYTADPAPMVHQGTLYLFSSHDQDVGEKNNFNMKDWVLATTTDMVNWTQHGAIASLRDFAWAAKEISGWDGFDNGAWAPQVIERDGKWYLYAPVQGRGIGVLVADNPLGPYTDPIKKPLIAGHAGGLYDSIDPTVYIDDKGQAYLAWGNPNLWSVKLNKDMISYDTSVGENGIIRHPMTVKALGERNPPDTQGTTLPKHALRGTSYEEGPWLYQRKNLAYLFFAGGPIPEHLAYATGPTPEGPWTYGGVVMTPQSAFTNHPGVVDFKGKTYLFYHNAALPGGDGFKRSVAVDELKFNPDGSVPMVQPTREGPAPVATLDPYQRVEAETIAWSSGVKIEPSSAGGQNVRNIHDGAYIQVRNVDFGAPGARAFMASLSSTAKPKQATGATIEIRLGKLDGQLIGTLPVSGTGGQWKRQSTRISGASGVQDVFFVFRGAAGEELFKFDYWQFAHHDLPADRASGASRPGPAAKADRAHNPVIWADVPDIAVIRVGKTYYMSSTTMHMSPGLPIMKSTDLVNWSMASYAYDTLADNEAFRLENGKNAYGEGSWASSLRYHDGMFYASTFSATAGGRTHIFATRDPGRGPWKETSFEPALGDHSLFFDDDGRVYMVFGGGRISLRELKPDLSGFKPGGVNKVIIENVNALFGADQGGLKAEGSQLSKINGRYYLFNIASPKTRWARTVIVHRADKIDGPYEGRIALDDRGIAQGGLIDTPEGKWYAYLFKDNGAVGRVPYLVPVTWQDGWPVLGQDGEVPMTLDIPAGRQGRSGASGIVASDEFDRSPGAPALPLTWQWNHNPEPRNWSLTKRPGYLSFVTSRVDSSLPEARNTLTQRTFGPDSFATTSIDVSGMKDGDWTGLAAFQKKYGFVGVKMSDGARSLVMVSADSGQPEEVASIPLSGKTVHLKVECEFQSAPDDARFGVDENGAQSYGIPGAPEVARFSYSLDGKSWTPIGRPSRLTYTFPHFMGYRYALFYYSTQTAGGRVDFDYYRIGQSGGSR</sequence>
<dbReference type="EMBL" id="JASNRB020000015">
    <property type="protein sequence ID" value="MFJ1470500.1"/>
    <property type="molecule type" value="Genomic_DNA"/>
</dbReference>
<protein>
    <submittedName>
        <fullName evidence="1">Family 43 glycosylhydrolase</fullName>
    </submittedName>
</protein>
<name>A0ACC7MEL3_9BURK</name>
<gene>
    <name evidence="1" type="ORF">QPK29_022520</name>
</gene>
<evidence type="ECO:0000313" key="1">
    <source>
        <dbReference type="EMBL" id="MFJ1470500.1"/>
    </source>
</evidence>
<dbReference type="Proteomes" id="UP001168096">
    <property type="component" value="Unassembled WGS sequence"/>
</dbReference>
<organism evidence="1 2">
    <name type="scientific">Massilia orientalis</name>
    <dbReference type="NCBI Taxonomy" id="3050128"/>
    <lineage>
        <taxon>Bacteria</taxon>
        <taxon>Pseudomonadati</taxon>
        <taxon>Pseudomonadota</taxon>
        <taxon>Betaproteobacteria</taxon>
        <taxon>Burkholderiales</taxon>
        <taxon>Oxalobacteraceae</taxon>
        <taxon>Telluria group</taxon>
        <taxon>Massilia</taxon>
    </lineage>
</organism>
<comment type="caution">
    <text evidence="1">The sequence shown here is derived from an EMBL/GenBank/DDBJ whole genome shotgun (WGS) entry which is preliminary data.</text>
</comment>
<evidence type="ECO:0000313" key="2">
    <source>
        <dbReference type="Proteomes" id="UP001168096"/>
    </source>
</evidence>
<proteinExistence type="predicted"/>